<dbReference type="Proteomes" id="UP000244855">
    <property type="component" value="Unassembled WGS sequence"/>
</dbReference>
<feature type="region of interest" description="Disordered" evidence="1">
    <location>
        <begin position="1"/>
        <end position="26"/>
    </location>
</feature>
<proteinExistence type="predicted"/>
<dbReference type="AlphaFoldDB" id="A0A2V1DJ54"/>
<dbReference type="EMBL" id="KZ805431">
    <property type="protein sequence ID" value="PVH97653.1"/>
    <property type="molecule type" value="Genomic_DNA"/>
</dbReference>
<protein>
    <submittedName>
        <fullName evidence="2">Uncharacterized protein</fullName>
    </submittedName>
</protein>
<organism evidence="2 3">
    <name type="scientific">Periconia macrospinosa</name>
    <dbReference type="NCBI Taxonomy" id="97972"/>
    <lineage>
        <taxon>Eukaryota</taxon>
        <taxon>Fungi</taxon>
        <taxon>Dikarya</taxon>
        <taxon>Ascomycota</taxon>
        <taxon>Pezizomycotina</taxon>
        <taxon>Dothideomycetes</taxon>
        <taxon>Pleosporomycetidae</taxon>
        <taxon>Pleosporales</taxon>
        <taxon>Massarineae</taxon>
        <taxon>Periconiaceae</taxon>
        <taxon>Periconia</taxon>
    </lineage>
</organism>
<feature type="non-terminal residue" evidence="2">
    <location>
        <position position="1"/>
    </location>
</feature>
<reference evidence="2 3" key="1">
    <citation type="journal article" date="2018" name="Sci. Rep.">
        <title>Comparative genomics provides insights into the lifestyle and reveals functional heterogeneity of dark septate endophytic fungi.</title>
        <authorList>
            <person name="Knapp D.G."/>
            <person name="Nemeth J.B."/>
            <person name="Barry K."/>
            <person name="Hainaut M."/>
            <person name="Henrissat B."/>
            <person name="Johnson J."/>
            <person name="Kuo A."/>
            <person name="Lim J.H.P."/>
            <person name="Lipzen A."/>
            <person name="Nolan M."/>
            <person name="Ohm R.A."/>
            <person name="Tamas L."/>
            <person name="Grigoriev I.V."/>
            <person name="Spatafora J.W."/>
            <person name="Nagy L.G."/>
            <person name="Kovacs G.M."/>
        </authorList>
    </citation>
    <scope>NUCLEOTIDE SEQUENCE [LARGE SCALE GENOMIC DNA]</scope>
    <source>
        <strain evidence="2 3">DSE2036</strain>
    </source>
</reference>
<evidence type="ECO:0000313" key="2">
    <source>
        <dbReference type="EMBL" id="PVH97653.1"/>
    </source>
</evidence>
<feature type="non-terminal residue" evidence="2">
    <location>
        <position position="91"/>
    </location>
</feature>
<sequence>KTLTCSKDYPNGQKAPDTEKPCSSAQGSACCPDKWECLDNGLCYYPADKLWGRYSCTDKSWNSPGCASNMCTYNKQAGGGESITQCADHNN</sequence>
<evidence type="ECO:0000313" key="3">
    <source>
        <dbReference type="Proteomes" id="UP000244855"/>
    </source>
</evidence>
<dbReference type="STRING" id="97972.A0A2V1DJ54"/>
<evidence type="ECO:0000256" key="1">
    <source>
        <dbReference type="SAM" id="MobiDB-lite"/>
    </source>
</evidence>
<gene>
    <name evidence="2" type="ORF">DM02DRAFT_482166</name>
</gene>
<name>A0A2V1DJ54_9PLEO</name>
<dbReference type="OrthoDB" id="5215637at2759"/>
<keyword evidence="3" id="KW-1185">Reference proteome</keyword>
<accession>A0A2V1DJ54</accession>